<dbReference type="FunCoup" id="F0ZAZ1">
    <property type="interactions" value="375"/>
</dbReference>
<dbReference type="InterPro" id="IPR036047">
    <property type="entry name" value="F-box-like_dom_sf"/>
</dbReference>
<name>F0ZAZ1_DICPU</name>
<dbReference type="OrthoDB" id="19014at2759"/>
<sequence length="1214" mass="139908">MGVFEVKIIEIRNLTVKNGNGNSPKNIKLKIGNGRIGNWVKTNSKAFHSNGSIPVNCQVSLKYKSKYPNLIIKIIEEGFLGEVMGECKLDISNLYYQSIHSNIEIPSSYYLCIPVVPTFGLIPVYSYNNYLVPSCNLIQIQNNQQPLNSNTNNNNIHNNSNNNTSFVQTLDNITTRSLSKEEFNSFQILNNNNNNSISPNIYYGEIHLTIGFKRKSNLYSDLSFETLEQYTANNNNYSNNNSNIFEPMEVDSVLPLPQNTTVTSTENQPKRKNSLIRNSQKIKDVIKSIKNSNISIINNNINPFLNSTSNCNNNINNNNNNSNNINNNNNFSNIKLPNSPPLLSPLLLSSVENDSKENYYFYDNQEQYNQDHNNKQQQNKCIKEESKLYNEFNNFLIKEYYKNINNKSLVDKLNLVVVESIGFGDNGDLATPITIGCKIKIGLQDCKKETVLKSSNQLYWKQYFEIPLSSSTQRFSLNTQNLVFYFQDFSSEQNLVIAESQELDLFQLERDKILELWLPVNINDQRFTSSTSKDAKIHILLKYETAYLNAEEVSELLFLSLCSKDKYLLDSLLRMNTLNLNQTFKEKNSDFENPTILTKACKQGNYKVAKQILELGASVNTPDSEGFTPIMKCVQYDGVLQPISNSFPIIRLLLDYGADPRIKSKNGDTLLSLCNSWRMREFLQTTIENQFYQIKYNHCSKCQFIEFPICFEKMVKTLRSGNCRCKPTHFCINCNNPLKEGEEKLGFVSQFELSLVFDQQQLQMHNKYQQQKSQASSFDYWKLTNSYIQHCPICKSFGFNAIGFDSFVCNINNNNGSYCFEEFKHRPIQDHALLHLANCTIPDLKFSKVLYNSIQIDNLLYYLSKKSIFNQYSNFKSSYNNNYTLSNSSNNNFGCNYSSALNSINNDNISINNLPQEIVQYIISQLNDFNDIKNCSLVSFNWYIICSDQIFWKLKVSKSFGKDLLLYNNIHILLKDYNSMDDCGDNQLKIKNNNNNNNIRNEITLKNHYYKKLWLHINILSRWVRNLLLEESFKPRFTMKVIPNTCSLLVELTLTATKYLFNKDGVSFNFDNKFKLLLEFSKQQSIESIKIEALDQTPSIIHDLCNLLQIPTNLKVSMEELENHNGTVSLFLTLQTKAIKKWINSYLSHAIPGLHSFLMIRDDVGGSIILDFYYYDIENLVLNPPPQEKQNINNRTNSSLLNNVENQINLINLS</sequence>
<dbReference type="PROSITE" id="PS50088">
    <property type="entry name" value="ANK_REPEAT"/>
    <property type="match status" value="1"/>
</dbReference>
<accession>F0ZAZ1</accession>
<dbReference type="InParanoid" id="F0ZAZ1"/>
<dbReference type="InterPro" id="IPR002110">
    <property type="entry name" value="Ankyrin_rpt"/>
</dbReference>
<dbReference type="STRING" id="5786.F0ZAZ1"/>
<feature type="domain" description="F-box" evidence="2">
    <location>
        <begin position="908"/>
        <end position="954"/>
    </location>
</feature>
<dbReference type="InterPro" id="IPR001810">
    <property type="entry name" value="F-box_dom"/>
</dbReference>
<feature type="repeat" description="ANK" evidence="1">
    <location>
        <begin position="592"/>
        <end position="624"/>
    </location>
</feature>
<reference evidence="4" key="1">
    <citation type="journal article" date="2011" name="Genome Biol.">
        <title>Comparative genomics of the social amoebae Dictyostelium discoideum and Dictyostelium purpureum.</title>
        <authorList>
            <consortium name="US DOE Joint Genome Institute (JGI-PGF)"/>
            <person name="Sucgang R."/>
            <person name="Kuo A."/>
            <person name="Tian X."/>
            <person name="Salerno W."/>
            <person name="Parikh A."/>
            <person name="Feasley C.L."/>
            <person name="Dalin E."/>
            <person name="Tu H."/>
            <person name="Huang E."/>
            <person name="Barry K."/>
            <person name="Lindquist E."/>
            <person name="Shapiro H."/>
            <person name="Bruce D."/>
            <person name="Schmutz J."/>
            <person name="Salamov A."/>
            <person name="Fey P."/>
            <person name="Gaudet P."/>
            <person name="Anjard C."/>
            <person name="Babu M.M."/>
            <person name="Basu S."/>
            <person name="Bushmanova Y."/>
            <person name="van der Wel H."/>
            <person name="Katoh-Kurasawa M."/>
            <person name="Dinh C."/>
            <person name="Coutinho P.M."/>
            <person name="Saito T."/>
            <person name="Elias M."/>
            <person name="Schaap P."/>
            <person name="Kay R.R."/>
            <person name="Henrissat B."/>
            <person name="Eichinger L."/>
            <person name="Rivero F."/>
            <person name="Putnam N.H."/>
            <person name="West C.M."/>
            <person name="Loomis W.F."/>
            <person name="Chisholm R.L."/>
            <person name="Shaulsky G."/>
            <person name="Strassmann J.E."/>
            <person name="Queller D.C."/>
            <person name="Kuspa A."/>
            <person name="Grigoriev I.V."/>
        </authorList>
    </citation>
    <scope>NUCLEOTIDE SEQUENCE [LARGE SCALE GENOMIC DNA]</scope>
    <source>
        <strain evidence="4">QSDP1</strain>
    </source>
</reference>
<dbReference type="VEuPathDB" id="AmoebaDB:DICPUDRAFT_53058"/>
<dbReference type="PROSITE" id="PS50181">
    <property type="entry name" value="FBOX"/>
    <property type="match status" value="1"/>
</dbReference>
<dbReference type="Gene3D" id="1.25.40.20">
    <property type="entry name" value="Ankyrin repeat-containing domain"/>
    <property type="match status" value="1"/>
</dbReference>
<dbReference type="PANTHER" id="PTHR24145">
    <property type="entry name" value="ANKYRIN REPEAT DOMAIN-CONTAINING PROTEIN 11"/>
    <property type="match status" value="1"/>
</dbReference>
<dbReference type="InterPro" id="IPR036770">
    <property type="entry name" value="Ankyrin_rpt-contain_sf"/>
</dbReference>
<dbReference type="PANTHER" id="PTHR24145:SF3">
    <property type="entry name" value="ANKYRIN REPEAT DOMAIN-CONTAINING PROTEIN 11"/>
    <property type="match status" value="1"/>
</dbReference>
<dbReference type="GO" id="GO:0009653">
    <property type="term" value="P:anatomical structure morphogenesis"/>
    <property type="evidence" value="ECO:0000318"/>
    <property type="project" value="GO_Central"/>
</dbReference>
<dbReference type="EMBL" id="GL870967">
    <property type="protein sequence ID" value="EGC38884.1"/>
    <property type="molecule type" value="Genomic_DNA"/>
</dbReference>
<dbReference type="KEGG" id="dpp:DICPUDRAFT_53058"/>
<dbReference type="SUPFAM" id="SSF81383">
    <property type="entry name" value="F-box domain"/>
    <property type="match status" value="1"/>
</dbReference>
<dbReference type="FunFam" id="1.25.40.20:FF:001066">
    <property type="entry name" value="Uncharacterized protein"/>
    <property type="match status" value="1"/>
</dbReference>
<dbReference type="InterPro" id="IPR042636">
    <property type="entry name" value="ANKRD11"/>
</dbReference>
<evidence type="ECO:0000256" key="1">
    <source>
        <dbReference type="PROSITE-ProRule" id="PRU00023"/>
    </source>
</evidence>
<dbReference type="SUPFAM" id="SSF48403">
    <property type="entry name" value="Ankyrin repeat"/>
    <property type="match status" value="1"/>
</dbReference>
<dbReference type="AlphaFoldDB" id="F0ZAZ1"/>
<dbReference type="SMART" id="SM00256">
    <property type="entry name" value="FBOX"/>
    <property type="match status" value="1"/>
</dbReference>
<evidence type="ECO:0000313" key="3">
    <source>
        <dbReference type="EMBL" id="EGC38884.1"/>
    </source>
</evidence>
<keyword evidence="4" id="KW-1185">Reference proteome</keyword>
<dbReference type="Pfam" id="PF12796">
    <property type="entry name" value="Ank_2"/>
    <property type="match status" value="1"/>
</dbReference>
<dbReference type="RefSeq" id="XP_003284564.1">
    <property type="nucleotide sequence ID" value="XM_003284516.1"/>
</dbReference>
<keyword evidence="1" id="KW-0040">ANK repeat</keyword>
<dbReference type="GeneID" id="10506366"/>
<evidence type="ECO:0000313" key="4">
    <source>
        <dbReference type="Proteomes" id="UP000001064"/>
    </source>
</evidence>
<organism evidence="3 4">
    <name type="scientific">Dictyostelium purpureum</name>
    <name type="common">Slime mold</name>
    <dbReference type="NCBI Taxonomy" id="5786"/>
    <lineage>
        <taxon>Eukaryota</taxon>
        <taxon>Amoebozoa</taxon>
        <taxon>Evosea</taxon>
        <taxon>Eumycetozoa</taxon>
        <taxon>Dictyostelia</taxon>
        <taxon>Dictyosteliales</taxon>
        <taxon>Dictyosteliaceae</taxon>
        <taxon>Dictyostelium</taxon>
    </lineage>
</organism>
<dbReference type="Gene3D" id="1.20.1280.50">
    <property type="match status" value="1"/>
</dbReference>
<dbReference type="SMART" id="SM00248">
    <property type="entry name" value="ANK"/>
    <property type="match status" value="2"/>
</dbReference>
<evidence type="ECO:0000259" key="2">
    <source>
        <dbReference type="PROSITE" id="PS50181"/>
    </source>
</evidence>
<proteinExistence type="predicted"/>
<dbReference type="eggNOG" id="ENOG502R8Z2">
    <property type="taxonomic scope" value="Eukaryota"/>
</dbReference>
<gene>
    <name evidence="3" type="ORF">DICPUDRAFT_53058</name>
</gene>
<protein>
    <recommendedName>
        <fullName evidence="2">F-box domain-containing protein</fullName>
    </recommendedName>
</protein>
<dbReference type="Pfam" id="PF12937">
    <property type="entry name" value="F-box-like"/>
    <property type="match status" value="1"/>
</dbReference>
<dbReference type="OMA" id="LYWKQYF"/>
<dbReference type="Proteomes" id="UP000001064">
    <property type="component" value="Unassembled WGS sequence"/>
</dbReference>